<dbReference type="Proteomes" id="UP000078555">
    <property type="component" value="Unassembled WGS sequence"/>
</dbReference>
<gene>
    <name evidence="1" type="ORF">POVWA1_020050</name>
    <name evidence="2" type="ORF">POVWA2_020240</name>
</gene>
<dbReference type="EMBL" id="FLRE01000081">
    <property type="protein sequence ID" value="SBT34535.1"/>
    <property type="molecule type" value="Genomic_DNA"/>
</dbReference>
<evidence type="ECO:0000313" key="2">
    <source>
        <dbReference type="EMBL" id="SBT34535.1"/>
    </source>
</evidence>
<organism evidence="2 3">
    <name type="scientific">Plasmodium ovale wallikeri</name>
    <dbReference type="NCBI Taxonomy" id="864142"/>
    <lineage>
        <taxon>Eukaryota</taxon>
        <taxon>Sar</taxon>
        <taxon>Alveolata</taxon>
        <taxon>Apicomplexa</taxon>
        <taxon>Aconoidasida</taxon>
        <taxon>Haemosporida</taxon>
        <taxon>Plasmodiidae</taxon>
        <taxon>Plasmodium</taxon>
        <taxon>Plasmodium (Plasmodium)</taxon>
    </lineage>
</organism>
<dbReference type="EMBL" id="FLRD01000063">
    <property type="protein sequence ID" value="SBT34011.1"/>
    <property type="molecule type" value="Genomic_DNA"/>
</dbReference>
<reference evidence="3 4" key="2">
    <citation type="submission" date="2016-05" db="EMBL/GenBank/DDBJ databases">
        <authorList>
            <person name="Naeem Raeece"/>
        </authorList>
    </citation>
    <scope>NUCLEOTIDE SEQUENCE [LARGE SCALE GENOMIC DNA]</scope>
</reference>
<proteinExistence type="predicted"/>
<reference evidence="2" key="1">
    <citation type="submission" date="2016-05" db="EMBL/GenBank/DDBJ databases">
        <authorList>
            <person name="Lavstsen T."/>
            <person name="Jespersen J.S."/>
        </authorList>
    </citation>
    <scope>NUCLEOTIDE SEQUENCE [LARGE SCALE GENOMIC DNA]</scope>
</reference>
<evidence type="ECO:0000313" key="1">
    <source>
        <dbReference type="EMBL" id="SBT34011.1"/>
    </source>
</evidence>
<protein>
    <submittedName>
        <fullName evidence="2">Uncharacterized protein</fullName>
    </submittedName>
</protein>
<sequence length="91" mass="10762">MYECAQEIVSLDKFINIFSIKRVNIFVGKKYQSVAYSVNWKNLPHNIYVICEYGSVRYSEEALIIYFHLADCTPTTKEKAIFKERWHACNM</sequence>
<name>A0A1A8YSB3_PLAOA</name>
<accession>A0A1A8YSB3</accession>
<dbReference type="AlphaFoldDB" id="A0A1A8YSB3"/>
<keyword evidence="4" id="KW-1185">Reference proteome</keyword>
<evidence type="ECO:0000313" key="3">
    <source>
        <dbReference type="Proteomes" id="UP000078550"/>
    </source>
</evidence>
<evidence type="ECO:0000313" key="4">
    <source>
        <dbReference type="Proteomes" id="UP000078555"/>
    </source>
</evidence>
<dbReference type="Proteomes" id="UP000078550">
    <property type="component" value="Unassembled WGS sequence"/>
</dbReference>